<dbReference type="RefSeq" id="WP_099987699.1">
    <property type="nucleotide sequence ID" value="NZ_CP024700.1"/>
</dbReference>
<reference evidence="1 2" key="1">
    <citation type="submission" date="2017-11" db="EMBL/GenBank/DDBJ databases">
        <title>Genome sequencing of Fusobacterium periodonticum KCOM 1263.</title>
        <authorList>
            <person name="Kook J.-K."/>
            <person name="Park S.-N."/>
            <person name="Lim Y.K."/>
        </authorList>
    </citation>
    <scope>NUCLEOTIDE SEQUENCE [LARGE SCALE GENOMIC DNA]</scope>
    <source>
        <strain evidence="1 2">KCOM 1263</strain>
    </source>
</reference>
<name>A0AAD0ALI7_9FUSO</name>
<dbReference type="AlphaFoldDB" id="A0AAD0ALI7"/>
<accession>A0AAD0ALI7</accession>
<dbReference type="EMBL" id="CP024700">
    <property type="protein sequence ID" value="ATV61758.1"/>
    <property type="molecule type" value="Genomic_DNA"/>
</dbReference>
<dbReference type="Proteomes" id="UP000228552">
    <property type="component" value="Chromosome"/>
</dbReference>
<protein>
    <submittedName>
        <fullName evidence="1">Uncharacterized protein</fullName>
    </submittedName>
</protein>
<proteinExistence type="predicted"/>
<evidence type="ECO:0000313" key="1">
    <source>
        <dbReference type="EMBL" id="ATV61758.1"/>
    </source>
</evidence>
<gene>
    <name evidence="1" type="ORF">CTM74_07940</name>
</gene>
<sequence length="87" mass="10154">MLNKEIREKILKIMELGLEINSRDKNTIFIRFLGHCEALEVVIHSKGWRNSLGADFFKDIHFSLSSKNEAIEILDKIIEKLEKLKTI</sequence>
<organism evidence="1 2">
    <name type="scientific">Fusobacterium pseudoperiodonticum</name>
    <dbReference type="NCBI Taxonomy" id="2663009"/>
    <lineage>
        <taxon>Bacteria</taxon>
        <taxon>Fusobacteriati</taxon>
        <taxon>Fusobacteriota</taxon>
        <taxon>Fusobacteriia</taxon>
        <taxon>Fusobacteriales</taxon>
        <taxon>Fusobacteriaceae</taxon>
        <taxon>Fusobacterium</taxon>
    </lineage>
</organism>
<evidence type="ECO:0000313" key="2">
    <source>
        <dbReference type="Proteomes" id="UP000228552"/>
    </source>
</evidence>
<keyword evidence="2" id="KW-1185">Reference proteome</keyword>